<dbReference type="EMBL" id="QPJK01000002">
    <property type="protein sequence ID" value="RCW74645.1"/>
    <property type="molecule type" value="Genomic_DNA"/>
</dbReference>
<dbReference type="AlphaFoldDB" id="A0A368Y3G8"/>
<dbReference type="Proteomes" id="UP000252884">
    <property type="component" value="Unassembled WGS sequence"/>
</dbReference>
<gene>
    <name evidence="1" type="ORF">DES41_102968</name>
</gene>
<protein>
    <submittedName>
        <fullName evidence="1">Uncharacterized protein DUF4154</fullName>
    </submittedName>
</protein>
<evidence type="ECO:0000313" key="2">
    <source>
        <dbReference type="Proteomes" id="UP000252884"/>
    </source>
</evidence>
<accession>A0A368Y3G8</accession>
<keyword evidence="2" id="KW-1185">Reference proteome</keyword>
<evidence type="ECO:0000313" key="1">
    <source>
        <dbReference type="EMBL" id="RCW74645.1"/>
    </source>
</evidence>
<comment type="caution">
    <text evidence="1">The sequence shown here is derived from an EMBL/GenBank/DDBJ whole genome shotgun (WGS) entry which is preliminary data.</text>
</comment>
<organism evidence="1 2">
    <name type="scientific">Pseudorhodoferax soli</name>
    <dbReference type="NCBI Taxonomy" id="545864"/>
    <lineage>
        <taxon>Bacteria</taxon>
        <taxon>Pseudomonadati</taxon>
        <taxon>Pseudomonadota</taxon>
        <taxon>Betaproteobacteria</taxon>
        <taxon>Burkholderiales</taxon>
        <taxon>Comamonadaceae</taxon>
    </lineage>
</organism>
<reference evidence="1 2" key="1">
    <citation type="submission" date="2018-07" db="EMBL/GenBank/DDBJ databases">
        <title>Genomic Encyclopedia of Type Strains, Phase IV (KMG-IV): sequencing the most valuable type-strain genomes for metagenomic binning, comparative biology and taxonomic classification.</title>
        <authorList>
            <person name="Goeker M."/>
        </authorList>
    </citation>
    <scope>NUCLEOTIDE SEQUENCE [LARGE SCALE GENOMIC DNA]</scope>
    <source>
        <strain evidence="1 2">DSM 21634</strain>
    </source>
</reference>
<proteinExistence type="predicted"/>
<sequence>MLLVLGLDAPAMGQHIGLDLRETVTRVLAYTRWPVPPDPLRVCFIGTSPHAERLQEQGIAWPGGPVLLRRPDPGPGVAAQCDVLYIGALEAAQWQQLAQELEGQPVLTLCERSTPCLASGMVRLDIERAGRAVRFEINLDALARGKVRIHPQVLRLGQERKP</sequence>
<dbReference type="InterPro" id="IPR025293">
    <property type="entry name" value="YfiR/HmsC-like"/>
</dbReference>
<dbReference type="Pfam" id="PF13689">
    <property type="entry name" value="DUF4154"/>
    <property type="match status" value="1"/>
</dbReference>
<dbReference type="RefSeq" id="WP_170168143.1">
    <property type="nucleotide sequence ID" value="NZ_QPJK01000002.1"/>
</dbReference>
<name>A0A368Y3G8_9BURK</name>